<dbReference type="Gene3D" id="1.10.287.760">
    <property type="entry name" value="YqgQ-like"/>
    <property type="match status" value="1"/>
</dbReference>
<dbReference type="Pfam" id="PF06014">
    <property type="entry name" value="YqgQ-like"/>
    <property type="match status" value="1"/>
</dbReference>
<name>A0A0K9GVY9_9BACI</name>
<dbReference type="EMBL" id="LFZW01000001">
    <property type="protein sequence ID" value="KMY50793.1"/>
    <property type="molecule type" value="Genomic_DNA"/>
</dbReference>
<accession>A0A0K9GVY9</accession>
<reference evidence="2" key="1">
    <citation type="submission" date="2015-07" db="EMBL/GenBank/DDBJ databases">
        <title>Genome sequencing project for genomic taxonomy and phylogenomics of Bacillus-like bacteria.</title>
        <authorList>
            <person name="Liu B."/>
            <person name="Wang J."/>
            <person name="Zhu Y."/>
            <person name="Liu G."/>
            <person name="Chen Q."/>
            <person name="Chen Z."/>
            <person name="Lan J."/>
            <person name="Che J."/>
            <person name="Ge C."/>
            <person name="Shi H."/>
            <person name="Pan Z."/>
            <person name="Liu X."/>
        </authorList>
    </citation>
    <scope>NUCLEOTIDE SEQUENCE [LARGE SCALE GENOMIC DNA]</scope>
    <source>
        <strain evidence="2">FJAT-27997</strain>
    </source>
</reference>
<gene>
    <name evidence="1" type="ORF">AC625_15770</name>
</gene>
<protein>
    <recommendedName>
        <fullName evidence="3">Cytosolic protein</fullName>
    </recommendedName>
</protein>
<dbReference type="SUPFAM" id="SSF158379">
    <property type="entry name" value="YqgQ-like"/>
    <property type="match status" value="1"/>
</dbReference>
<dbReference type="RefSeq" id="WP_049682147.1">
    <property type="nucleotide sequence ID" value="NZ_LFZW01000001.1"/>
</dbReference>
<dbReference type="InterPro" id="IPR009256">
    <property type="entry name" value="YqgQ-like"/>
</dbReference>
<dbReference type="AlphaFoldDB" id="A0A0K9GVY9"/>
<evidence type="ECO:0000313" key="1">
    <source>
        <dbReference type="EMBL" id="KMY50793.1"/>
    </source>
</evidence>
<keyword evidence="2" id="KW-1185">Reference proteome</keyword>
<dbReference type="STRING" id="1679170.AC625_15770"/>
<sequence>MNTIYDIKTYLKRFGTFIYTGDRTADLELMEIEIREIYKLGMMDTKEFQMAILLLRQEIQAENTNKHSIKKLEGDING</sequence>
<evidence type="ECO:0008006" key="3">
    <source>
        <dbReference type="Google" id="ProtNLM"/>
    </source>
</evidence>
<evidence type="ECO:0000313" key="2">
    <source>
        <dbReference type="Proteomes" id="UP000037146"/>
    </source>
</evidence>
<organism evidence="1 2">
    <name type="scientific">Peribacillus loiseleuriae</name>
    <dbReference type="NCBI Taxonomy" id="1679170"/>
    <lineage>
        <taxon>Bacteria</taxon>
        <taxon>Bacillati</taxon>
        <taxon>Bacillota</taxon>
        <taxon>Bacilli</taxon>
        <taxon>Bacillales</taxon>
        <taxon>Bacillaceae</taxon>
        <taxon>Peribacillus</taxon>
    </lineage>
</organism>
<comment type="caution">
    <text evidence="1">The sequence shown here is derived from an EMBL/GenBank/DDBJ whole genome shotgun (WGS) entry which is preliminary data.</text>
</comment>
<dbReference type="Proteomes" id="UP000037146">
    <property type="component" value="Unassembled WGS sequence"/>
</dbReference>
<dbReference type="InterPro" id="IPR023164">
    <property type="entry name" value="YqgQ-like_sf"/>
</dbReference>
<dbReference type="PATRIC" id="fig|1679170.3.peg.3593"/>
<dbReference type="OrthoDB" id="2361671at2"/>
<proteinExistence type="predicted"/>